<reference evidence="7" key="1">
    <citation type="journal article" date="2019" name="Int. J. Syst. Evol. Microbiol.">
        <title>The Global Catalogue of Microorganisms (GCM) 10K type strain sequencing project: providing services to taxonomists for standard genome sequencing and annotation.</title>
        <authorList>
            <consortium name="The Broad Institute Genomics Platform"/>
            <consortium name="The Broad Institute Genome Sequencing Center for Infectious Disease"/>
            <person name="Wu L."/>
            <person name="Ma J."/>
        </authorList>
    </citation>
    <scope>NUCLEOTIDE SEQUENCE [LARGE SCALE GENOMIC DNA]</scope>
    <source>
        <strain evidence="7">JCM 14326</strain>
    </source>
</reference>
<keyword evidence="3" id="KW-0804">Transcription</keyword>
<evidence type="ECO:0000256" key="1">
    <source>
        <dbReference type="ARBA" id="ARBA00023015"/>
    </source>
</evidence>
<dbReference type="PANTHER" id="PTHR30055">
    <property type="entry name" value="HTH-TYPE TRANSCRIPTIONAL REGULATOR RUTR"/>
    <property type="match status" value="1"/>
</dbReference>
<evidence type="ECO:0000313" key="7">
    <source>
        <dbReference type="Proteomes" id="UP001501094"/>
    </source>
</evidence>
<dbReference type="RefSeq" id="WP_344099728.1">
    <property type="nucleotide sequence ID" value="NZ_BAAANL010000001.1"/>
</dbReference>
<dbReference type="InterPro" id="IPR001647">
    <property type="entry name" value="HTH_TetR"/>
</dbReference>
<dbReference type="PROSITE" id="PS50977">
    <property type="entry name" value="HTH_TETR_2"/>
    <property type="match status" value="1"/>
</dbReference>
<evidence type="ECO:0000313" key="6">
    <source>
        <dbReference type="EMBL" id="GAA1853704.1"/>
    </source>
</evidence>
<evidence type="ECO:0000256" key="4">
    <source>
        <dbReference type="PROSITE-ProRule" id="PRU00335"/>
    </source>
</evidence>
<dbReference type="InterPro" id="IPR050109">
    <property type="entry name" value="HTH-type_TetR-like_transc_reg"/>
</dbReference>
<dbReference type="InterPro" id="IPR036271">
    <property type="entry name" value="Tet_transcr_reg_TetR-rel_C_sf"/>
</dbReference>
<dbReference type="PANTHER" id="PTHR30055:SF220">
    <property type="entry name" value="TETR-FAMILY REGULATORY PROTEIN"/>
    <property type="match status" value="1"/>
</dbReference>
<dbReference type="Pfam" id="PF13305">
    <property type="entry name" value="TetR_C_33"/>
    <property type="match status" value="1"/>
</dbReference>
<keyword evidence="1" id="KW-0805">Transcription regulation</keyword>
<comment type="caution">
    <text evidence="6">The sequence shown here is derived from an EMBL/GenBank/DDBJ whole genome shotgun (WGS) entry which is preliminary data.</text>
</comment>
<dbReference type="InterPro" id="IPR009057">
    <property type="entry name" value="Homeodomain-like_sf"/>
</dbReference>
<protein>
    <submittedName>
        <fullName evidence="6">TetR-like C-terminal domain-containing protein</fullName>
    </submittedName>
</protein>
<gene>
    <name evidence="6" type="ORF">GCM10009751_08010</name>
</gene>
<dbReference type="EMBL" id="BAAANL010000001">
    <property type="protein sequence ID" value="GAA1853704.1"/>
    <property type="molecule type" value="Genomic_DNA"/>
</dbReference>
<dbReference type="SUPFAM" id="SSF48498">
    <property type="entry name" value="Tetracyclin repressor-like, C-terminal domain"/>
    <property type="match status" value="1"/>
</dbReference>
<keyword evidence="7" id="KW-1185">Reference proteome</keyword>
<feature type="domain" description="HTH tetR-type" evidence="5">
    <location>
        <begin position="14"/>
        <end position="74"/>
    </location>
</feature>
<name>A0ABP4ZKW1_9MICO</name>
<feature type="DNA-binding region" description="H-T-H motif" evidence="4">
    <location>
        <begin position="37"/>
        <end position="56"/>
    </location>
</feature>
<proteinExistence type="predicted"/>
<dbReference type="Proteomes" id="UP001501094">
    <property type="component" value="Unassembled WGS sequence"/>
</dbReference>
<evidence type="ECO:0000259" key="5">
    <source>
        <dbReference type="PROSITE" id="PS50977"/>
    </source>
</evidence>
<sequence length="200" mass="21736">MSTTGKKRDTYHHGALRTELVDASVRLIESEGIGSVSLRRVAREAGVSPGAPYHHFPNRAALLSAIAAQGFRELAADIDAVGRTTRAAAAPALVRCYLDFARRRPGHFQVMWRHELSEPEKHPDVQSAMEEAFGALARLLHDVDAEDQAGLGTMLWALGHGLASLTLDHQLDHTALKWDTTADDLVERCLTLVSGLAGRS</sequence>
<dbReference type="SUPFAM" id="SSF46689">
    <property type="entry name" value="Homeodomain-like"/>
    <property type="match status" value="1"/>
</dbReference>
<keyword evidence="2 4" id="KW-0238">DNA-binding</keyword>
<dbReference type="Gene3D" id="1.10.357.10">
    <property type="entry name" value="Tetracycline Repressor, domain 2"/>
    <property type="match status" value="1"/>
</dbReference>
<evidence type="ECO:0000256" key="3">
    <source>
        <dbReference type="ARBA" id="ARBA00023163"/>
    </source>
</evidence>
<accession>A0ABP4ZKW1</accession>
<evidence type="ECO:0000256" key="2">
    <source>
        <dbReference type="ARBA" id="ARBA00023125"/>
    </source>
</evidence>
<organism evidence="6 7">
    <name type="scientific">Myceligenerans crystallogenes</name>
    <dbReference type="NCBI Taxonomy" id="316335"/>
    <lineage>
        <taxon>Bacteria</taxon>
        <taxon>Bacillati</taxon>
        <taxon>Actinomycetota</taxon>
        <taxon>Actinomycetes</taxon>
        <taxon>Micrococcales</taxon>
        <taxon>Promicromonosporaceae</taxon>
        <taxon>Myceligenerans</taxon>
    </lineage>
</organism>
<dbReference type="PRINTS" id="PR00455">
    <property type="entry name" value="HTHTETR"/>
</dbReference>
<dbReference type="Pfam" id="PF00440">
    <property type="entry name" value="TetR_N"/>
    <property type="match status" value="1"/>
</dbReference>
<dbReference type="InterPro" id="IPR025996">
    <property type="entry name" value="MT1864/Rv1816-like_C"/>
</dbReference>